<feature type="domain" description="Metallo-beta-lactamase" evidence="5">
    <location>
        <begin position="27"/>
        <end position="215"/>
    </location>
</feature>
<evidence type="ECO:0000256" key="4">
    <source>
        <dbReference type="ARBA" id="ARBA00022833"/>
    </source>
</evidence>
<dbReference type="Pfam" id="PF00753">
    <property type="entry name" value="Lactamase_B"/>
    <property type="match status" value="1"/>
</dbReference>
<keyword evidence="3 6" id="KW-0378">Hydrolase</keyword>
<dbReference type="EMBL" id="CP001463">
    <property type="protein sequence ID" value="ACS90497.1"/>
    <property type="molecule type" value="Genomic_DNA"/>
</dbReference>
<dbReference type="AlphaFoldDB" id="C6A4F2"/>
<evidence type="ECO:0000256" key="3">
    <source>
        <dbReference type="ARBA" id="ARBA00022801"/>
    </source>
</evidence>
<dbReference type="InterPro" id="IPR001279">
    <property type="entry name" value="Metallo-B-lactamas"/>
</dbReference>
<name>C6A4F2_THESM</name>
<dbReference type="SUPFAM" id="SSF56281">
    <property type="entry name" value="Metallo-hydrolase/oxidoreductase"/>
    <property type="match status" value="1"/>
</dbReference>
<evidence type="ECO:0000256" key="1">
    <source>
        <dbReference type="ARBA" id="ARBA00001947"/>
    </source>
</evidence>
<organism evidence="6 7">
    <name type="scientific">Thermococcus sibiricus (strain DSM 12597 / MM 739)</name>
    <dbReference type="NCBI Taxonomy" id="604354"/>
    <lineage>
        <taxon>Archaea</taxon>
        <taxon>Methanobacteriati</taxon>
        <taxon>Methanobacteriota</taxon>
        <taxon>Thermococci</taxon>
        <taxon>Thermococcales</taxon>
        <taxon>Thermococcaceae</taxon>
        <taxon>Thermococcus</taxon>
    </lineage>
</organism>
<evidence type="ECO:0000313" key="6">
    <source>
        <dbReference type="EMBL" id="ACS90497.1"/>
    </source>
</evidence>
<evidence type="ECO:0000256" key="2">
    <source>
        <dbReference type="ARBA" id="ARBA00022723"/>
    </source>
</evidence>
<accession>C6A4F2</accession>
<dbReference type="STRING" id="604354.TSIB_1446"/>
<gene>
    <name evidence="6" type="ordered locus">TSIB_1446</name>
</gene>
<keyword evidence="7" id="KW-1185">Reference proteome</keyword>
<dbReference type="Proteomes" id="UP000009079">
    <property type="component" value="Chromosome"/>
</dbReference>
<dbReference type="Gene3D" id="3.60.15.10">
    <property type="entry name" value="Ribonuclease Z/Hydroxyacylglutathione hydrolase-like"/>
    <property type="match status" value="1"/>
</dbReference>
<reference evidence="6 7" key="1">
    <citation type="journal article" date="2009" name="Appl. Environ. Microbiol.">
        <title>Metabolic versatility and indigenous origin of the archaeon Thermococcus sibiricus, isolated from a siberian oil reservoir, as revealed by genome analysis.</title>
        <authorList>
            <person name="Mardanov A.V."/>
            <person name="Ravin N.V."/>
            <person name="Svetlitchnyi V.A."/>
            <person name="Beletsky A.V."/>
            <person name="Miroshnichenko M.L."/>
            <person name="Bonch-Osmolovskaya E.A."/>
            <person name="Skryabin K.G."/>
        </authorList>
    </citation>
    <scope>NUCLEOTIDE SEQUENCE [LARGE SCALE GENOMIC DNA]</scope>
    <source>
        <strain evidence="7">DSM 12597 / MM 739</strain>
    </source>
</reference>
<dbReference type="SMART" id="SM00849">
    <property type="entry name" value="Lactamase_B"/>
    <property type="match status" value="1"/>
</dbReference>
<dbReference type="PANTHER" id="PTHR46233">
    <property type="entry name" value="HYDROXYACYLGLUTATHIONE HYDROLASE GLOC"/>
    <property type="match status" value="1"/>
</dbReference>
<sequence length="237" mass="27045">MSLFEVKNMIPIEIPPNTLMLTGIGYDSNIYLFRDENEGLIVDTGTGVYWHRYFEILERENYLEGLEKVTILNTHEHFDHVGGNKRFKEFLEKMGVSVIFASHRIAADVLEKGDDYVVLSYAYGRRFEPQTVELKLEDGDKLQIGRKKLKVIHTPGHTAGSICLYEPEERILFTGDTVFNRTVGRTDLPTGNFEELINSINVLSTFEVDVALSGHGKVIMKWHENLEVIKKVLGALR</sequence>
<proteinExistence type="predicted"/>
<evidence type="ECO:0000259" key="5">
    <source>
        <dbReference type="SMART" id="SM00849"/>
    </source>
</evidence>
<dbReference type="GO" id="GO:0016787">
    <property type="term" value="F:hydrolase activity"/>
    <property type="evidence" value="ECO:0007669"/>
    <property type="project" value="UniProtKB-KW"/>
</dbReference>
<dbReference type="GO" id="GO:0046872">
    <property type="term" value="F:metal ion binding"/>
    <property type="evidence" value="ECO:0007669"/>
    <property type="project" value="UniProtKB-KW"/>
</dbReference>
<dbReference type="InterPro" id="IPR051453">
    <property type="entry name" value="MBL_Glyoxalase_II"/>
</dbReference>
<evidence type="ECO:0000313" key="7">
    <source>
        <dbReference type="Proteomes" id="UP000009079"/>
    </source>
</evidence>
<dbReference type="KEGG" id="tsi:TSIB_1446"/>
<dbReference type="PANTHER" id="PTHR46233:SF3">
    <property type="entry name" value="HYDROXYACYLGLUTATHIONE HYDROLASE GLOC"/>
    <property type="match status" value="1"/>
</dbReference>
<dbReference type="HOGENOM" id="CLU_030571_5_1_2"/>
<keyword evidence="4" id="KW-0862">Zinc</keyword>
<protein>
    <submittedName>
        <fullName evidence="6">Hydrolase, metallo-beta-lactamase superfamily</fullName>
    </submittedName>
</protein>
<comment type="cofactor">
    <cofactor evidence="1">
        <name>Zn(2+)</name>
        <dbReference type="ChEBI" id="CHEBI:29105"/>
    </cofactor>
</comment>
<keyword evidence="2" id="KW-0479">Metal-binding</keyword>
<dbReference type="CDD" id="cd06262">
    <property type="entry name" value="metallo-hydrolase-like_MBL-fold"/>
    <property type="match status" value="1"/>
</dbReference>
<dbReference type="InterPro" id="IPR036866">
    <property type="entry name" value="RibonucZ/Hydroxyglut_hydro"/>
</dbReference>
<dbReference type="eggNOG" id="arCOG00504">
    <property type="taxonomic scope" value="Archaea"/>
</dbReference>